<dbReference type="InterPro" id="IPR058667">
    <property type="entry name" value="DUF6242_C"/>
</dbReference>
<keyword evidence="1" id="KW-0732">Signal</keyword>
<sequence length="480" mass="50664">MQKIVKVALCQLFIAVVSFLFAPLSDAAKPLWTFTPDPYYSPTVSITSVGSATVKYVVTNQSHQRHTLVMKPIAGITQITTGSCKNPFILGYLESCTLNLFVNGSALTSNIQGGPVVCQQGSTSECYQPAANNVLNITRIPLAQYLITPTADVNGAITPSTPQTVVAGSSLTFTAIPNAHYLVEQWFVDGGIAQQGGSTFTLSSITANHTVEVTFTRSGIIYAGTLSGYVYFSTDNGLTWANTTVPSPGSAVNSVFATQSTLYAGSADGKVYYSTDNGILWSSTASVPGGVSVNSVFVAIINSVPTIYVGTQDGHVYHSTDGNTWTATANPGSGAVNSLFITSSNTIYVGSGDGNVYYSTNNGINWTQINGPTTPVAAPIQNVFATNSQLYVNTRQTSSNSTLPPGTIDFEYAYSSNSLTAPNPTWTLFSQITYTLFVISDASVIHAGTQNGHVFSLTTGDELGFITYSPITSLFFLSAA</sequence>
<keyword evidence="5" id="KW-1185">Reference proteome</keyword>
<dbReference type="Pfam" id="PF25852">
    <property type="entry name" value="DUF6242_C"/>
    <property type="match status" value="1"/>
</dbReference>
<dbReference type="AlphaFoldDB" id="A0A9X2D1B7"/>
<evidence type="ECO:0000259" key="3">
    <source>
        <dbReference type="Pfam" id="PF25852"/>
    </source>
</evidence>
<dbReference type="SUPFAM" id="SSF110296">
    <property type="entry name" value="Oligoxyloglucan reducing end-specific cellobiohydrolase"/>
    <property type="match status" value="1"/>
</dbReference>
<evidence type="ECO:0000313" key="5">
    <source>
        <dbReference type="Proteomes" id="UP001139721"/>
    </source>
</evidence>
<dbReference type="Gene3D" id="2.130.10.10">
    <property type="entry name" value="YVTN repeat-like/Quinoprotein amine dehydrogenase"/>
    <property type="match status" value="1"/>
</dbReference>
<feature type="domain" description="Bacterial repeat" evidence="2">
    <location>
        <begin position="145"/>
        <end position="217"/>
    </location>
</feature>
<dbReference type="CDD" id="cd15482">
    <property type="entry name" value="Sialidase_non-viral"/>
    <property type="match status" value="1"/>
</dbReference>
<evidence type="ECO:0000256" key="1">
    <source>
        <dbReference type="SAM" id="SignalP"/>
    </source>
</evidence>
<dbReference type="Proteomes" id="UP001139721">
    <property type="component" value="Unassembled WGS sequence"/>
</dbReference>
<feature type="chain" id="PRO_5040759685" description="NHL repeat protein" evidence="1">
    <location>
        <begin position="28"/>
        <end position="480"/>
    </location>
</feature>
<proteinExistence type="predicted"/>
<dbReference type="InterPro" id="IPR044060">
    <property type="entry name" value="Bacterial_rp_domain"/>
</dbReference>
<feature type="signal peptide" evidence="1">
    <location>
        <begin position="1"/>
        <end position="27"/>
    </location>
</feature>
<reference evidence="4" key="1">
    <citation type="submission" date="2021-11" db="EMBL/GenBank/DDBJ databases">
        <title>Legionella maioricencis sp. nov., a new species isolated from hot water samples in Mallorca.</title>
        <authorList>
            <person name="Crespi S."/>
            <person name="Drasar V."/>
            <person name="Salva-Serra F."/>
            <person name="Jaen-Luchoro D."/>
            <person name="Pineiro-Iglesias B."/>
            <person name="Aliaga F."/>
            <person name="Fernandez-Juarez V."/>
            <person name="Coll G."/>
            <person name="Moore E.R.B."/>
            <person name="Bennasar-Figueras A."/>
        </authorList>
    </citation>
    <scope>NUCLEOTIDE SEQUENCE</scope>
    <source>
        <strain evidence="4">HCPI-6</strain>
    </source>
</reference>
<accession>A0A9X2D1B7</accession>
<evidence type="ECO:0000313" key="4">
    <source>
        <dbReference type="EMBL" id="MCL9684348.1"/>
    </source>
</evidence>
<dbReference type="InterPro" id="IPR015943">
    <property type="entry name" value="WD40/YVTN_repeat-like_dom_sf"/>
</dbReference>
<comment type="caution">
    <text evidence="4">The sequence shown here is derived from an EMBL/GenBank/DDBJ whole genome shotgun (WGS) entry which is preliminary data.</text>
</comment>
<dbReference type="RefSeq" id="WP_250424028.1">
    <property type="nucleotide sequence ID" value="NZ_JAJKBJ010000010.1"/>
</dbReference>
<feature type="domain" description="DUF6242" evidence="3">
    <location>
        <begin position="301"/>
        <end position="396"/>
    </location>
</feature>
<evidence type="ECO:0000259" key="2">
    <source>
        <dbReference type="Pfam" id="PF18998"/>
    </source>
</evidence>
<dbReference type="Pfam" id="PF18998">
    <property type="entry name" value="Flg_new_2"/>
    <property type="match status" value="1"/>
</dbReference>
<evidence type="ECO:0008006" key="6">
    <source>
        <dbReference type="Google" id="ProtNLM"/>
    </source>
</evidence>
<organism evidence="4 5">
    <name type="scientific">Legionella maioricensis</name>
    <dbReference type="NCBI Taxonomy" id="2896528"/>
    <lineage>
        <taxon>Bacteria</taxon>
        <taxon>Pseudomonadati</taxon>
        <taxon>Pseudomonadota</taxon>
        <taxon>Gammaproteobacteria</taxon>
        <taxon>Legionellales</taxon>
        <taxon>Legionellaceae</taxon>
        <taxon>Legionella</taxon>
    </lineage>
</organism>
<dbReference type="EMBL" id="JAJKBJ010000010">
    <property type="protein sequence ID" value="MCL9684348.1"/>
    <property type="molecule type" value="Genomic_DNA"/>
</dbReference>
<name>A0A9X2D1B7_9GAMM</name>
<gene>
    <name evidence="4" type="ORF">LOX96_09605</name>
</gene>
<protein>
    <recommendedName>
        <fullName evidence="6">NHL repeat protein</fullName>
    </recommendedName>
</protein>